<dbReference type="Pfam" id="PF07250">
    <property type="entry name" value="Glyoxal_oxid_N"/>
    <property type="match status" value="1"/>
</dbReference>
<dbReference type="Gene3D" id="2.130.10.80">
    <property type="entry name" value="Galactose oxidase/kelch, beta-propeller"/>
    <property type="match status" value="1"/>
</dbReference>
<dbReference type="RefSeq" id="XP_010459669.1">
    <property type="nucleotide sequence ID" value="XM_010461367.2"/>
</dbReference>
<dbReference type="SUPFAM" id="SSF50965">
    <property type="entry name" value="Galactose oxidase, central domain"/>
    <property type="match status" value="1"/>
</dbReference>
<feature type="domain" description="Glyoxal oxidase N-terminal" evidence="3">
    <location>
        <begin position="45"/>
        <end position="435"/>
    </location>
</feature>
<dbReference type="InterPro" id="IPR009880">
    <property type="entry name" value="Glyoxal_oxidase_N"/>
</dbReference>
<dbReference type="Gene3D" id="2.60.40.10">
    <property type="entry name" value="Immunoglobulins"/>
    <property type="match status" value="1"/>
</dbReference>
<dbReference type="InterPro" id="IPR015202">
    <property type="entry name" value="GO-like_E_set"/>
</dbReference>
<keyword evidence="1 2" id="KW-0732">Signal</keyword>
<evidence type="ECO:0000259" key="4">
    <source>
        <dbReference type="Pfam" id="PF09118"/>
    </source>
</evidence>
<reference evidence="6" key="2">
    <citation type="submission" date="2025-08" db="UniProtKB">
        <authorList>
            <consortium name="RefSeq"/>
        </authorList>
    </citation>
    <scope>IDENTIFICATION</scope>
    <source>
        <tissue evidence="6">Leaf</tissue>
    </source>
</reference>
<dbReference type="Pfam" id="PF09118">
    <property type="entry name" value="GO-like_E_set"/>
    <property type="match status" value="1"/>
</dbReference>
<reference evidence="5" key="1">
    <citation type="journal article" date="2014" name="Nat. Commun.">
        <title>The emerging biofuel crop Camelina sativa retains a highly undifferentiated hexaploid genome structure.</title>
        <authorList>
            <person name="Kagale S."/>
            <person name="Koh C."/>
            <person name="Nixon J."/>
            <person name="Bollina V."/>
            <person name="Clarke W.E."/>
            <person name="Tuteja R."/>
            <person name="Spillane C."/>
            <person name="Robinson S.J."/>
            <person name="Links M.G."/>
            <person name="Clarke C."/>
            <person name="Higgins E.E."/>
            <person name="Huebert T."/>
            <person name="Sharpe A.G."/>
            <person name="Parkin I.A."/>
        </authorList>
    </citation>
    <scope>NUCLEOTIDE SEQUENCE [LARGE SCALE GENOMIC DNA]</scope>
    <source>
        <strain evidence="5">cv. DH55</strain>
    </source>
</reference>
<dbReference type="SUPFAM" id="SSF81296">
    <property type="entry name" value="E set domains"/>
    <property type="match status" value="1"/>
</dbReference>
<dbReference type="InterPro" id="IPR014756">
    <property type="entry name" value="Ig_E-set"/>
</dbReference>
<dbReference type="PANTHER" id="PTHR32208:SF62">
    <property type="entry name" value="OXIDASE, PUTATIVE, EXPRESSED-RELATED"/>
    <property type="match status" value="1"/>
</dbReference>
<gene>
    <name evidence="6" type="primary">LOC104740688</name>
</gene>
<dbReference type="CDD" id="cd02851">
    <property type="entry name" value="E_set_GO_C"/>
    <property type="match status" value="1"/>
</dbReference>
<name>A0ABM0VQH9_CAMSA</name>
<evidence type="ECO:0000256" key="1">
    <source>
        <dbReference type="ARBA" id="ARBA00022729"/>
    </source>
</evidence>
<dbReference type="GeneID" id="104740688"/>
<dbReference type="Proteomes" id="UP000694864">
    <property type="component" value="Chromosome 14"/>
</dbReference>
<feature type="signal peptide" evidence="2">
    <location>
        <begin position="1"/>
        <end position="28"/>
    </location>
</feature>
<dbReference type="InterPro" id="IPR013783">
    <property type="entry name" value="Ig-like_fold"/>
</dbReference>
<protein>
    <submittedName>
        <fullName evidence="6">Aldehyde oxidase GLOX-like</fullName>
    </submittedName>
</protein>
<evidence type="ECO:0000313" key="5">
    <source>
        <dbReference type="Proteomes" id="UP000694864"/>
    </source>
</evidence>
<accession>A0ABM0VQH9</accession>
<keyword evidence="5" id="KW-1185">Reference proteome</keyword>
<dbReference type="PANTHER" id="PTHR32208">
    <property type="entry name" value="SECRETED PROTEIN-RELATED"/>
    <property type="match status" value="1"/>
</dbReference>
<evidence type="ECO:0000259" key="3">
    <source>
        <dbReference type="Pfam" id="PF07250"/>
    </source>
</evidence>
<feature type="chain" id="PRO_5046294657" evidence="2">
    <location>
        <begin position="29"/>
        <end position="550"/>
    </location>
</feature>
<proteinExistence type="predicted"/>
<feature type="domain" description="Galactose oxidase-like Early set" evidence="4">
    <location>
        <begin position="444"/>
        <end position="548"/>
    </location>
</feature>
<dbReference type="InterPro" id="IPR011043">
    <property type="entry name" value="Gal_Oxase/kelch_b-propeller"/>
</dbReference>
<evidence type="ECO:0000313" key="6">
    <source>
        <dbReference type="RefSeq" id="XP_010459669.1"/>
    </source>
</evidence>
<sequence length="550" mass="61014">MAARATFIIYALFLASLQLLLTRHLSSAAGGSWNVLLPNVGISAMHMQLLRNDRVVMFDRTNFGPSNISLPNGNCRDNPNDAVSRMDCTAHSIEYDVAMNTVRPLTVQSNTWCSSGSVRPDGVLVQTGGDRDGALKARTFSPCNNDQCDWVEIDNGLSKRRWYSSNHLLPDGKQQIVIGGQGQFNYEFFPKTTNPNVVALPFLAETNDRGQENNLYPYVFMNTDGNLFIFANNRAILLDYVKNTVVKTFPAIPGGDPRSYPSTGSAVLLPLKNLEVAKIEAEVLVCGGAPKGSYNLAFRRKTFVKALDTCARIKINDADPQWTVETMPHARVMGDMTLLPNGDVLIINGGASGSAAWELGREPVLAPDVYHPENPVNTRFETMNPSTIPRMYHSAAVLLRDGRVLVGGSNPHAFYEFTGVLFPTELRLEAFSPVYLEQQFANLRPRIQSPKSQSRIKYGMNLKVKFSVIGEVTGPVKVTMVFPSFTTHSFSMNQRLLVLDNVKFTRKGRSTTYEVQVRTPKSAIIAQPGYYMMFVVNQNIPSEGVWVRLQ</sequence>
<organism evidence="5 6">
    <name type="scientific">Camelina sativa</name>
    <name type="common">False flax</name>
    <name type="synonym">Myagrum sativum</name>
    <dbReference type="NCBI Taxonomy" id="90675"/>
    <lineage>
        <taxon>Eukaryota</taxon>
        <taxon>Viridiplantae</taxon>
        <taxon>Streptophyta</taxon>
        <taxon>Embryophyta</taxon>
        <taxon>Tracheophyta</taxon>
        <taxon>Spermatophyta</taxon>
        <taxon>Magnoliopsida</taxon>
        <taxon>eudicotyledons</taxon>
        <taxon>Gunneridae</taxon>
        <taxon>Pentapetalae</taxon>
        <taxon>rosids</taxon>
        <taxon>malvids</taxon>
        <taxon>Brassicales</taxon>
        <taxon>Brassicaceae</taxon>
        <taxon>Camelineae</taxon>
        <taxon>Camelina</taxon>
    </lineage>
</organism>
<dbReference type="InterPro" id="IPR037293">
    <property type="entry name" value="Gal_Oxidase_central_sf"/>
</dbReference>
<evidence type="ECO:0000256" key="2">
    <source>
        <dbReference type="SAM" id="SignalP"/>
    </source>
</evidence>